<gene>
    <name evidence="3" type="ORF">ACFQ39_08525</name>
</gene>
<dbReference type="Gene3D" id="1.25.40.10">
    <property type="entry name" value="Tetratricopeptide repeat domain"/>
    <property type="match status" value="1"/>
</dbReference>
<feature type="signal peptide" evidence="2">
    <location>
        <begin position="1"/>
        <end position="17"/>
    </location>
</feature>
<dbReference type="RefSeq" id="WP_377178034.1">
    <property type="nucleotide sequence ID" value="NZ_JBHTMY010000003.1"/>
</dbReference>
<dbReference type="SUPFAM" id="SSF53474">
    <property type="entry name" value="alpha/beta-Hydrolases"/>
    <property type="match status" value="1"/>
</dbReference>
<protein>
    <submittedName>
        <fullName evidence="3">Alpha/beta hydrolase</fullName>
    </submittedName>
</protein>
<evidence type="ECO:0000313" key="4">
    <source>
        <dbReference type="Proteomes" id="UP001597201"/>
    </source>
</evidence>
<proteinExistence type="predicted"/>
<dbReference type="EMBL" id="JBHTMY010000003">
    <property type="protein sequence ID" value="MFD1315656.1"/>
    <property type="molecule type" value="Genomic_DNA"/>
</dbReference>
<sequence length="411" mass="47159">MKKIALFLLLTCFFAKGQENISIKKFNSALLNTERYLKIYIPDSYESNPKNTYPVAIVLDAEYLFDIYVANSKVFAAEQNAPEQIVVGIFQNQEGERANDCDFSVDTGLPTEESTKFYGFIRQELINFIDDNYRTSLFKTIVGNTLTANFANYFFLEPNHIFNAYILINPTTHASMPEKLEAKSQSLSDQVFYYLCNSNNNRADNKKEINNINNLLKLSEVESFHYKFENFENDSKPAVIGQAIPSAMDMIFALFSSISKEEFDEQIADLSPPEAIAYLEKKYVEIEYLFGSNMKIRESDIFRVEPVVIDKENGDYLEEFGKMILRLYPESPIGDYYIGLYYETGYDYKKALKYYKNGYAKIGSDNPNADAYYGNIERVLEKQRAQKLGLPVDGENNDEPIDDGNEEDQGN</sequence>
<dbReference type="Gene3D" id="3.40.50.1820">
    <property type="entry name" value="alpha/beta hydrolase"/>
    <property type="match status" value="1"/>
</dbReference>
<feature type="region of interest" description="Disordered" evidence="1">
    <location>
        <begin position="387"/>
        <end position="411"/>
    </location>
</feature>
<dbReference type="InterPro" id="IPR000801">
    <property type="entry name" value="Esterase-like"/>
</dbReference>
<name>A0ABW3Y3E4_9FLAO</name>
<feature type="compositionally biased region" description="Acidic residues" evidence="1">
    <location>
        <begin position="395"/>
        <end position="411"/>
    </location>
</feature>
<comment type="caution">
    <text evidence="3">The sequence shown here is derived from an EMBL/GenBank/DDBJ whole genome shotgun (WGS) entry which is preliminary data.</text>
</comment>
<accession>A0ABW3Y3E4</accession>
<keyword evidence="2" id="KW-0732">Signal</keyword>
<dbReference type="InterPro" id="IPR029058">
    <property type="entry name" value="AB_hydrolase_fold"/>
</dbReference>
<evidence type="ECO:0000256" key="2">
    <source>
        <dbReference type="SAM" id="SignalP"/>
    </source>
</evidence>
<dbReference type="Proteomes" id="UP001597201">
    <property type="component" value="Unassembled WGS sequence"/>
</dbReference>
<keyword evidence="3" id="KW-0378">Hydrolase</keyword>
<feature type="chain" id="PRO_5045261277" evidence="2">
    <location>
        <begin position="18"/>
        <end position="411"/>
    </location>
</feature>
<evidence type="ECO:0000313" key="3">
    <source>
        <dbReference type="EMBL" id="MFD1315656.1"/>
    </source>
</evidence>
<evidence type="ECO:0000256" key="1">
    <source>
        <dbReference type="SAM" id="MobiDB-lite"/>
    </source>
</evidence>
<keyword evidence="4" id="KW-1185">Reference proteome</keyword>
<dbReference type="InterPro" id="IPR011990">
    <property type="entry name" value="TPR-like_helical_dom_sf"/>
</dbReference>
<dbReference type="GO" id="GO:0016787">
    <property type="term" value="F:hydrolase activity"/>
    <property type="evidence" value="ECO:0007669"/>
    <property type="project" value="UniProtKB-KW"/>
</dbReference>
<dbReference type="Pfam" id="PF00756">
    <property type="entry name" value="Esterase"/>
    <property type="match status" value="1"/>
</dbReference>
<reference evidence="4" key="1">
    <citation type="journal article" date="2019" name="Int. J. Syst. Evol. Microbiol.">
        <title>The Global Catalogue of Microorganisms (GCM) 10K type strain sequencing project: providing services to taxonomists for standard genome sequencing and annotation.</title>
        <authorList>
            <consortium name="The Broad Institute Genomics Platform"/>
            <consortium name="The Broad Institute Genome Sequencing Center for Infectious Disease"/>
            <person name="Wu L."/>
            <person name="Ma J."/>
        </authorList>
    </citation>
    <scope>NUCLEOTIDE SEQUENCE [LARGE SCALE GENOMIC DNA]</scope>
    <source>
        <strain evidence="4">CCUG 61485</strain>
    </source>
</reference>
<organism evidence="3 4">
    <name type="scientific">Namhaeicola litoreus</name>
    <dbReference type="NCBI Taxonomy" id="1052145"/>
    <lineage>
        <taxon>Bacteria</taxon>
        <taxon>Pseudomonadati</taxon>
        <taxon>Bacteroidota</taxon>
        <taxon>Flavobacteriia</taxon>
        <taxon>Flavobacteriales</taxon>
        <taxon>Flavobacteriaceae</taxon>
        <taxon>Namhaeicola</taxon>
    </lineage>
</organism>